<feature type="signal peptide" evidence="1">
    <location>
        <begin position="1"/>
        <end position="20"/>
    </location>
</feature>
<keyword evidence="3" id="KW-1185">Reference proteome</keyword>
<evidence type="ECO:0000313" key="2">
    <source>
        <dbReference type="EMBL" id="KAF9529879.1"/>
    </source>
</evidence>
<feature type="chain" id="PRO_5040354406" evidence="1">
    <location>
        <begin position="21"/>
        <end position="558"/>
    </location>
</feature>
<dbReference type="Proteomes" id="UP000807306">
    <property type="component" value="Unassembled WGS sequence"/>
</dbReference>
<accession>A0A9P6JRL7</accession>
<evidence type="ECO:0000313" key="3">
    <source>
        <dbReference type="Proteomes" id="UP000807306"/>
    </source>
</evidence>
<name>A0A9P6JRL7_9AGAR</name>
<evidence type="ECO:0000256" key="1">
    <source>
        <dbReference type="SAM" id="SignalP"/>
    </source>
</evidence>
<dbReference type="EMBL" id="MU157843">
    <property type="protein sequence ID" value="KAF9529879.1"/>
    <property type="molecule type" value="Genomic_DNA"/>
</dbReference>
<sequence length="558" mass="60472">MFPYGVVLWSCLLLNASVSAQTWCGKHYKPELPVTNPGGQFPAPATSKTPLLAFRCVPAIRPYLADDATDASEDVAILIDTPISYSQVANAVPISLPTPGSLAVKVTANGIELASGVVPLNTTKHSVSFSLKKLKTRTEAYNISCTGTFENQEFNASGSLSYLPNPPPGTSVTKMDLRTGGLLARPATGKPGPYAPVFPIGFYTSFGDYLAKDLTIPSELKAQGFNIVHPIPNFDNLTALDLVLDKMQEAGLYLMYDMRWNYMNLTAVTEEVNRIKSRPNLLLWYTADEPDGWDDPLDASQKSAELIQSLDGGDGNGGAGYHPISFVLNCENHYFTEYSTGTDIILQDTYPIDINATFSTVWGTPCTDDYGDCGCDNCKGSFEDISARVDEYRDRLFVNGWERTKAIWSVPQGFGNETYWPRYPTGQEFVVQSILGINHGSLGIVSWDDPTTADIKNAASKLALISPQLAAYVLNPKASHAQVTVNRVDFGSWSLGTTTLVLATNLNYAATSVQFKDVGLSTANRIEQILDTGAKTDEIAGILSFESIGSGGFIIHLA</sequence>
<protein>
    <submittedName>
        <fullName evidence="2">Uncharacterized protein</fullName>
    </submittedName>
</protein>
<gene>
    <name evidence="2" type="ORF">CPB83DRAFT_811551</name>
</gene>
<organism evidence="2 3">
    <name type="scientific">Crepidotus variabilis</name>
    <dbReference type="NCBI Taxonomy" id="179855"/>
    <lineage>
        <taxon>Eukaryota</taxon>
        <taxon>Fungi</taxon>
        <taxon>Dikarya</taxon>
        <taxon>Basidiomycota</taxon>
        <taxon>Agaricomycotina</taxon>
        <taxon>Agaricomycetes</taxon>
        <taxon>Agaricomycetidae</taxon>
        <taxon>Agaricales</taxon>
        <taxon>Agaricineae</taxon>
        <taxon>Crepidotaceae</taxon>
        <taxon>Crepidotus</taxon>
    </lineage>
</organism>
<comment type="caution">
    <text evidence="2">The sequence shown here is derived from an EMBL/GenBank/DDBJ whole genome shotgun (WGS) entry which is preliminary data.</text>
</comment>
<keyword evidence="1" id="KW-0732">Signal</keyword>
<reference evidence="2" key="1">
    <citation type="submission" date="2020-11" db="EMBL/GenBank/DDBJ databases">
        <authorList>
            <consortium name="DOE Joint Genome Institute"/>
            <person name="Ahrendt S."/>
            <person name="Riley R."/>
            <person name="Andreopoulos W."/>
            <person name="Labutti K."/>
            <person name="Pangilinan J."/>
            <person name="Ruiz-Duenas F.J."/>
            <person name="Barrasa J.M."/>
            <person name="Sanchez-Garcia M."/>
            <person name="Camarero S."/>
            <person name="Miyauchi S."/>
            <person name="Serrano A."/>
            <person name="Linde D."/>
            <person name="Babiker R."/>
            <person name="Drula E."/>
            <person name="Ayuso-Fernandez I."/>
            <person name="Pacheco R."/>
            <person name="Padilla G."/>
            <person name="Ferreira P."/>
            <person name="Barriuso J."/>
            <person name="Kellner H."/>
            <person name="Castanera R."/>
            <person name="Alfaro M."/>
            <person name="Ramirez L."/>
            <person name="Pisabarro A.G."/>
            <person name="Kuo A."/>
            <person name="Tritt A."/>
            <person name="Lipzen A."/>
            <person name="He G."/>
            <person name="Yan M."/>
            <person name="Ng V."/>
            <person name="Cullen D."/>
            <person name="Martin F."/>
            <person name="Rosso M.-N."/>
            <person name="Henrissat B."/>
            <person name="Hibbett D."/>
            <person name="Martinez A.T."/>
            <person name="Grigoriev I.V."/>
        </authorList>
    </citation>
    <scope>NUCLEOTIDE SEQUENCE</scope>
    <source>
        <strain evidence="2">CBS 506.95</strain>
    </source>
</reference>
<dbReference type="SUPFAM" id="SSF51445">
    <property type="entry name" value="(Trans)glycosidases"/>
    <property type="match status" value="1"/>
</dbReference>
<dbReference type="InterPro" id="IPR017853">
    <property type="entry name" value="GH"/>
</dbReference>
<proteinExistence type="predicted"/>
<dbReference type="OrthoDB" id="2338662at2759"/>
<dbReference type="AlphaFoldDB" id="A0A9P6JRL7"/>